<dbReference type="EMBL" id="DUJU01000003">
    <property type="protein sequence ID" value="HIH92524.1"/>
    <property type="molecule type" value="Genomic_DNA"/>
</dbReference>
<protein>
    <submittedName>
        <fullName evidence="1">Uncharacterized protein</fullName>
    </submittedName>
</protein>
<gene>
    <name evidence="1" type="ORF">HA338_00245</name>
</gene>
<dbReference type="GeneID" id="24783161"/>
<organism evidence="1 2">
    <name type="scientific">Methanosarcina acetivorans</name>
    <dbReference type="NCBI Taxonomy" id="2214"/>
    <lineage>
        <taxon>Archaea</taxon>
        <taxon>Methanobacteriati</taxon>
        <taxon>Methanobacteriota</taxon>
        <taxon>Stenosarchaea group</taxon>
        <taxon>Methanomicrobia</taxon>
        <taxon>Methanosarcinales</taxon>
        <taxon>Methanosarcinaceae</taxon>
        <taxon>Methanosarcina</taxon>
    </lineage>
</organism>
<comment type="caution">
    <text evidence="1">The sequence shown here is derived from an EMBL/GenBank/DDBJ whole genome shotgun (WGS) entry which is preliminary data.</text>
</comment>
<reference evidence="1" key="1">
    <citation type="journal article" date="2020" name="bioRxiv">
        <title>A rank-normalized archaeal taxonomy based on genome phylogeny resolves widespread incomplete and uneven classifications.</title>
        <authorList>
            <person name="Rinke C."/>
            <person name="Chuvochina M."/>
            <person name="Mussig A.J."/>
            <person name="Chaumeil P.-A."/>
            <person name="Waite D.W."/>
            <person name="Whitman W.B."/>
            <person name="Parks D.H."/>
            <person name="Hugenholtz P."/>
        </authorList>
    </citation>
    <scope>NUCLEOTIDE SEQUENCE</scope>
    <source>
        <strain evidence="1">UBA8876</strain>
    </source>
</reference>
<dbReference type="RefSeq" id="WP_048066016.1">
    <property type="nucleotide sequence ID" value="NZ_DUJU01000003.1"/>
</dbReference>
<dbReference type="AlphaFoldDB" id="A0A832W5U2"/>
<evidence type="ECO:0000313" key="2">
    <source>
        <dbReference type="Proteomes" id="UP000600774"/>
    </source>
</evidence>
<evidence type="ECO:0000313" key="1">
    <source>
        <dbReference type="EMBL" id="HIH92524.1"/>
    </source>
</evidence>
<sequence>MKTSGKSRTGKNKISTTVSRNIFGAYDRGFNCSSECFSFRYSVLELYLPGYEICGSPLKTACSSSMGKLGSLQTDISSKVGKPSFQAGMTYSALAEIYENDKEKKISLKRLASGFSYLQMLLRKIISEF</sequence>
<proteinExistence type="predicted"/>
<accession>A0A832W5U2</accession>
<name>A0A832W5U2_9EURY</name>
<dbReference type="Proteomes" id="UP000600774">
    <property type="component" value="Unassembled WGS sequence"/>
</dbReference>